<gene>
    <name evidence="1" type="ORF">NCS57_01286100</name>
</gene>
<evidence type="ECO:0000313" key="2">
    <source>
        <dbReference type="Proteomes" id="UP001065298"/>
    </source>
</evidence>
<comment type="caution">
    <text evidence="1">The sequence shown here is derived from an EMBL/GenBank/DDBJ whole genome shotgun (WGS) entry which is preliminary data.</text>
</comment>
<protein>
    <submittedName>
        <fullName evidence="1">FAD-binding PCMH-type domain-containing protein</fullName>
    </submittedName>
</protein>
<dbReference type="Proteomes" id="UP001065298">
    <property type="component" value="Chromosome 11"/>
</dbReference>
<evidence type="ECO:0000313" key="1">
    <source>
        <dbReference type="EMBL" id="KAI8652230.1"/>
    </source>
</evidence>
<proteinExistence type="predicted"/>
<sequence length="1239" mass="137684">MRPDSVEAGPDGRYTYQDDNGSHQGLAVANSEPPAPPSTITQPPDRDAASCDDSAADSRHPNGIDRIGPFESELPSEVTTPDERPRAPHTQNPTSPSTVQPSFVGESWYASYFMRGFAPGCTSFHRPIDDCNQTVQNVSRDTPRQNCPRRSPQPRGRTELSDLPRPDLMDRLIHAYFDRFHTFCPIVGKESFAASLHDGTVSGTLLRCVLFVASLHCDVEILHVMGHSTRLDANSDLFNKASTSFDEDTQSDRTSMVLSSYLLHYWFGNPTSYRDAHWWLAAAIRSAQCMGYHRSTKDSQMPPQEKLRWKRIWWCLYIRDRQTSLSTGTPMVINDLDHDVEELVMDDLSDETPETARYIISQMELNKTAARLYFLHCSPSRLPLSRQASVRQTAMEDIQMTLHSWYTTSEGINVSKRDHHLTLTLKVCYYYYFINLLQRLQRQSNRGGDTKPILDAALQVFGLVEDSLLYWTPEHFPMIYVSALFSAMIAVAADGSMSPPRSDQLLCKIRPGLLALKQFESVYNLARWIRNFFMDILNRSEPHTGDKTAQARELIEPRRAQDGQPITPESVAQAPAENTIAATPVPAEQPDYSTPSLNVEDSSFLFGHDAREDECHHPELARVGGFWPASLVTGIFSGSHNSDVMDFPQPDSLQYQAMHFLADLGIASSDYLAAYFSDTLPDKHDLSRLQVDHHRDLTRISENISVRMRSLMCHIIYHSLDSRFAGLFSLGVAVAGVASFTALGQTARQTSTLPLSGTPKIHHDTSAANIKAACVEFEQIIGKDHISSERTDLVTHSGSDYQSYAWSEESAILSNVILYPETTEQVSQIVKVCFRRRLPVTPYSGGTSIEGQYIPQFQGVCIDFTRMNQIKEINPVDLDCTVQPGIGWVDLNDELASHGLFFPPDPGPGAMIGGMVGTGCSGTNAAAYGTMKDWVLSLTVVLADGTIIQTRQRARKSSAGYDLTRVFVGSEGTLGLVTEATLKLAVKPPHEVVAVCTFPTLRAAASAVREVASSGIQVAAVEILDEVQMRNINLAALTRLKWKEEPTLFFKFAGSDDFIVKHIAKKVGEITKRNGSSTYTFASDESERNELWSARKAALWSMLAQRQSPTDKVWTTDVAVPLSRLPDIIELAKADIEKSGLMGSIVGHVGDGNFHTLLLFPEEKRPIAEAVVHRMVDMAIEMKGTATGEHGIGLVKRDYLEKELGKETVDTMRAMKSAFDPMCILNCDKVIRMKPAQEQ</sequence>
<organism evidence="1 2">
    <name type="scientific">Fusarium keratoplasticum</name>
    <dbReference type="NCBI Taxonomy" id="1328300"/>
    <lineage>
        <taxon>Eukaryota</taxon>
        <taxon>Fungi</taxon>
        <taxon>Dikarya</taxon>
        <taxon>Ascomycota</taxon>
        <taxon>Pezizomycotina</taxon>
        <taxon>Sordariomycetes</taxon>
        <taxon>Hypocreomycetidae</taxon>
        <taxon>Hypocreales</taxon>
        <taxon>Nectriaceae</taxon>
        <taxon>Fusarium</taxon>
        <taxon>Fusarium solani species complex</taxon>
    </lineage>
</organism>
<keyword evidence="2" id="KW-1185">Reference proteome</keyword>
<dbReference type="EMBL" id="CM046513">
    <property type="protein sequence ID" value="KAI8652230.1"/>
    <property type="molecule type" value="Genomic_DNA"/>
</dbReference>
<accession>A0ACC0QFX7</accession>
<reference evidence="1" key="1">
    <citation type="submission" date="2022-06" db="EMBL/GenBank/DDBJ databases">
        <title>Fusarium solani species complex genomes reveal bases of compartmentalisation and animal pathogenesis.</title>
        <authorList>
            <person name="Tsai I.J."/>
        </authorList>
    </citation>
    <scope>NUCLEOTIDE SEQUENCE</scope>
    <source>
        <strain evidence="1">Fu6.1</strain>
    </source>
</reference>
<name>A0ACC0QFX7_9HYPO</name>